<dbReference type="PANTHER" id="PTHR43031">
    <property type="entry name" value="FAD-DEPENDENT OXIDOREDUCTASE"/>
    <property type="match status" value="1"/>
</dbReference>
<dbReference type="SMART" id="SM00450">
    <property type="entry name" value="RHOD"/>
    <property type="match status" value="1"/>
</dbReference>
<dbReference type="Gene3D" id="3.40.250.10">
    <property type="entry name" value="Rhodanese-like domain"/>
    <property type="match status" value="1"/>
</dbReference>
<dbReference type="InterPro" id="IPR050229">
    <property type="entry name" value="GlpE_sulfurtransferase"/>
</dbReference>
<protein>
    <submittedName>
        <fullName evidence="2">Unannotated protein</fullName>
    </submittedName>
</protein>
<proteinExistence type="predicted"/>
<name>A0A6J6R6Q8_9ZZZZ</name>
<dbReference type="Pfam" id="PF00581">
    <property type="entry name" value="Rhodanese"/>
    <property type="match status" value="1"/>
</dbReference>
<dbReference type="PROSITE" id="PS50206">
    <property type="entry name" value="RHODANESE_3"/>
    <property type="match status" value="1"/>
</dbReference>
<evidence type="ECO:0000313" key="4">
    <source>
        <dbReference type="EMBL" id="CAB4986649.1"/>
    </source>
</evidence>
<accession>A0A6J6R6Q8</accession>
<evidence type="ECO:0000313" key="5">
    <source>
        <dbReference type="EMBL" id="CAB5022920.1"/>
    </source>
</evidence>
<reference evidence="2" key="1">
    <citation type="submission" date="2020-05" db="EMBL/GenBank/DDBJ databases">
        <authorList>
            <person name="Chiriac C."/>
            <person name="Salcher M."/>
            <person name="Ghai R."/>
            <person name="Kavagutti S V."/>
        </authorList>
    </citation>
    <scope>NUCLEOTIDE SEQUENCE</scope>
</reference>
<evidence type="ECO:0000259" key="1">
    <source>
        <dbReference type="PROSITE" id="PS50206"/>
    </source>
</evidence>
<dbReference type="EMBL" id="CAFBPQ010000019">
    <property type="protein sequence ID" value="CAB5022920.1"/>
    <property type="molecule type" value="Genomic_DNA"/>
</dbReference>
<dbReference type="InterPro" id="IPR001763">
    <property type="entry name" value="Rhodanese-like_dom"/>
</dbReference>
<evidence type="ECO:0000313" key="2">
    <source>
        <dbReference type="EMBL" id="CAB4719640.1"/>
    </source>
</evidence>
<dbReference type="EMBL" id="CAEZYK010000020">
    <property type="protein sequence ID" value="CAB4719640.1"/>
    <property type="molecule type" value="Genomic_DNA"/>
</dbReference>
<gene>
    <name evidence="2" type="ORF">UFOPK2683_00518</name>
    <name evidence="3" type="ORF">UFOPK3605_01002</name>
    <name evidence="4" type="ORF">UFOPK3897_01468</name>
    <name evidence="5" type="ORF">UFOPK4121_00778</name>
</gene>
<evidence type="ECO:0000313" key="3">
    <source>
        <dbReference type="EMBL" id="CAB4909530.1"/>
    </source>
</evidence>
<dbReference type="EMBL" id="CAFBMM010000049">
    <property type="protein sequence ID" value="CAB4909530.1"/>
    <property type="molecule type" value="Genomic_DNA"/>
</dbReference>
<dbReference type="CDD" id="cd00158">
    <property type="entry name" value="RHOD"/>
    <property type="match status" value="1"/>
</dbReference>
<feature type="domain" description="Rhodanese" evidence="1">
    <location>
        <begin position="14"/>
        <end position="101"/>
    </location>
</feature>
<sequence length="110" mass="11402">MIPEVEPLEAMNRIDAGAFLLDVREADEWEMGHAPEAVWIPLGELASRVSEIPADSEILVICRSGGRSATAAEALIGSGLNAINCQGGMQAWAQADLGVITADGSAGQVA</sequence>
<dbReference type="PANTHER" id="PTHR43031:SF1">
    <property type="entry name" value="PYRIDINE NUCLEOTIDE-DISULPHIDE OXIDOREDUCTASE"/>
    <property type="match status" value="1"/>
</dbReference>
<dbReference type="AlphaFoldDB" id="A0A6J6R6Q8"/>
<dbReference type="InterPro" id="IPR036873">
    <property type="entry name" value="Rhodanese-like_dom_sf"/>
</dbReference>
<organism evidence="2">
    <name type="scientific">freshwater metagenome</name>
    <dbReference type="NCBI Taxonomy" id="449393"/>
    <lineage>
        <taxon>unclassified sequences</taxon>
        <taxon>metagenomes</taxon>
        <taxon>ecological metagenomes</taxon>
    </lineage>
</organism>
<dbReference type="EMBL" id="CAFBOF010000049">
    <property type="protein sequence ID" value="CAB4986649.1"/>
    <property type="molecule type" value="Genomic_DNA"/>
</dbReference>
<dbReference type="SUPFAM" id="SSF52821">
    <property type="entry name" value="Rhodanese/Cell cycle control phosphatase"/>
    <property type="match status" value="1"/>
</dbReference>